<dbReference type="SUPFAM" id="SSF55961">
    <property type="entry name" value="Bet v1-like"/>
    <property type="match status" value="1"/>
</dbReference>
<dbReference type="CDD" id="cd08878">
    <property type="entry name" value="RHO_alpha_C_DMO-like"/>
    <property type="match status" value="1"/>
</dbReference>
<feature type="domain" description="Rieske" evidence="6">
    <location>
        <begin position="26"/>
        <end position="130"/>
    </location>
</feature>
<dbReference type="InterPro" id="IPR015881">
    <property type="entry name" value="ARHD_Rieske_2Fe_2S"/>
</dbReference>
<evidence type="ECO:0000313" key="9">
    <source>
        <dbReference type="Proteomes" id="UP000091897"/>
    </source>
</evidence>
<evidence type="ECO:0000313" key="8">
    <source>
        <dbReference type="EMBL" id="ANN70561.1"/>
    </source>
</evidence>
<dbReference type="RefSeq" id="WP_066344484.1">
    <property type="nucleotide sequence ID" value="NZ_CBCSFJ010000009.1"/>
</dbReference>
<gene>
    <name evidence="7" type="ORF">BAU06_03780</name>
    <name evidence="8" type="ORF">BAU08_03745</name>
</gene>
<proteinExistence type="predicted"/>
<keyword evidence="4" id="KW-0408">Iron</keyword>
<dbReference type="InterPro" id="IPR036922">
    <property type="entry name" value="Rieske_2Fe-2S_sf"/>
</dbReference>
<dbReference type="KEGG" id="bbro:BAU06_03780"/>
<dbReference type="PROSITE" id="PS51296">
    <property type="entry name" value="RIESKE"/>
    <property type="match status" value="1"/>
</dbReference>
<dbReference type="GO" id="GO:0051537">
    <property type="term" value="F:2 iron, 2 sulfur cluster binding"/>
    <property type="evidence" value="ECO:0007669"/>
    <property type="project" value="UniProtKB-KW"/>
</dbReference>
<evidence type="ECO:0000256" key="4">
    <source>
        <dbReference type="ARBA" id="ARBA00023004"/>
    </source>
</evidence>
<evidence type="ECO:0000313" key="10">
    <source>
        <dbReference type="Proteomes" id="UP000092213"/>
    </source>
</evidence>
<keyword evidence="5" id="KW-0411">Iron-sulfur</keyword>
<dbReference type="PANTHER" id="PTHR21266:SF59">
    <property type="entry name" value="BLR4922 PROTEIN"/>
    <property type="match status" value="1"/>
</dbReference>
<dbReference type="CDD" id="cd03479">
    <property type="entry name" value="Rieske_RO_Alpha_PhDO_like"/>
    <property type="match status" value="1"/>
</dbReference>
<dbReference type="STRING" id="463025.BAU08_03745"/>
<keyword evidence="2" id="KW-0479">Metal-binding</keyword>
<dbReference type="Pfam" id="PF00355">
    <property type="entry name" value="Rieske"/>
    <property type="match status" value="1"/>
</dbReference>
<dbReference type="InterPro" id="IPR050584">
    <property type="entry name" value="Cholesterol_7-desaturase"/>
</dbReference>
<dbReference type="Pfam" id="PF19301">
    <property type="entry name" value="LigXa_C"/>
    <property type="match status" value="1"/>
</dbReference>
<dbReference type="SUPFAM" id="SSF50022">
    <property type="entry name" value="ISP domain"/>
    <property type="match status" value="1"/>
</dbReference>
<dbReference type="OrthoDB" id="9790995at2"/>
<accession>A0A193FEC7</accession>
<dbReference type="PANTHER" id="PTHR21266">
    <property type="entry name" value="IRON-SULFUR DOMAIN CONTAINING PROTEIN"/>
    <property type="match status" value="1"/>
</dbReference>
<dbReference type="InterPro" id="IPR017941">
    <property type="entry name" value="Rieske_2Fe-2S"/>
</dbReference>
<keyword evidence="3" id="KW-0560">Oxidoreductase</keyword>
<protein>
    <submittedName>
        <fullName evidence="8">(2Fe-2S)-binding protein</fullName>
    </submittedName>
</protein>
<evidence type="ECO:0000256" key="5">
    <source>
        <dbReference type="ARBA" id="ARBA00023014"/>
    </source>
</evidence>
<sequence length="429" mass="48405">MEKNMAETLVRTGPGTPMGNLLRRYWVPVLLASEIAEPDCPPVRVQIMGEKLLAFRDTEGKAALIAEFCSHRGVSLYFGRNEENGIRCAYHGLKFDRDGNCVDVPSAPQACKHMGITAYPCVEMAGMVWAYMGPKDKKPELPDVEWCTLPADHVFVSKRLQECNYLQAMEGGIDTSHVSYVHRYEVDQDPLHQGTKALDYIKADGNVIFEIEKTPFGLTLFGRRNGEPDSYYWRVTQWLFPWFTLIPPFGDHALGGHVWVPIDDHNCWAWSINFRVDRPLNEEELRDLNEGKGVHCAYEPGTNVPGGTFRPKANKDNDYLIDRQAQKEKRAYSGVFGFAMQDASLQESMGPIQDHANEKLLPTDRAIVMARRMLFEAATSLRPETDPPAIGADQQRVRAAGVLLPRDQKPQEWAVVHLADAKDQKVYSI</sequence>
<dbReference type="Gene3D" id="2.102.10.10">
    <property type="entry name" value="Rieske [2Fe-2S] iron-sulphur domain"/>
    <property type="match status" value="1"/>
</dbReference>
<dbReference type="EMBL" id="CP016170">
    <property type="protein sequence ID" value="ANN65531.1"/>
    <property type="molecule type" value="Genomic_DNA"/>
</dbReference>
<organism evidence="8 10">
    <name type="scientific">Bordetella bronchialis</name>
    <dbReference type="NCBI Taxonomy" id="463025"/>
    <lineage>
        <taxon>Bacteria</taxon>
        <taxon>Pseudomonadati</taxon>
        <taxon>Pseudomonadota</taxon>
        <taxon>Betaproteobacteria</taxon>
        <taxon>Burkholderiales</taxon>
        <taxon>Alcaligenaceae</taxon>
        <taxon>Bordetella</taxon>
    </lineage>
</organism>
<dbReference type="Gene3D" id="3.90.380.10">
    <property type="entry name" value="Naphthalene 1,2-dioxygenase Alpha Subunit, Chain A, domain 1"/>
    <property type="match status" value="1"/>
</dbReference>
<keyword evidence="9" id="KW-1185">Reference proteome</keyword>
<dbReference type="Proteomes" id="UP000092213">
    <property type="component" value="Chromosome"/>
</dbReference>
<name>A0A193FEC7_9BORD</name>
<dbReference type="GO" id="GO:0016491">
    <property type="term" value="F:oxidoreductase activity"/>
    <property type="evidence" value="ECO:0007669"/>
    <property type="project" value="UniProtKB-KW"/>
</dbReference>
<dbReference type="Proteomes" id="UP000091897">
    <property type="component" value="Chromosome"/>
</dbReference>
<evidence type="ECO:0000256" key="2">
    <source>
        <dbReference type="ARBA" id="ARBA00022723"/>
    </source>
</evidence>
<dbReference type="AlphaFoldDB" id="A0A193FEC7"/>
<dbReference type="GO" id="GO:0005506">
    <property type="term" value="F:iron ion binding"/>
    <property type="evidence" value="ECO:0007669"/>
    <property type="project" value="InterPro"/>
</dbReference>
<dbReference type="InterPro" id="IPR045623">
    <property type="entry name" value="LigXa_C"/>
</dbReference>
<reference evidence="9 10" key="1">
    <citation type="submission" date="2016-06" db="EMBL/GenBank/DDBJ databases">
        <title>Complete genome sequences of Bordetella bronchialis and Bordetella flabilis.</title>
        <authorList>
            <person name="LiPuma J.J."/>
            <person name="Spilker T."/>
        </authorList>
    </citation>
    <scope>NUCLEOTIDE SEQUENCE [LARGE SCALE GENOMIC DNA]</scope>
    <source>
        <strain evidence="8 10">AU17976</strain>
        <strain evidence="7 9">AU3182</strain>
    </source>
</reference>
<evidence type="ECO:0000259" key="6">
    <source>
        <dbReference type="PROSITE" id="PS51296"/>
    </source>
</evidence>
<dbReference type="EMBL" id="CP016171">
    <property type="protein sequence ID" value="ANN70561.1"/>
    <property type="molecule type" value="Genomic_DNA"/>
</dbReference>
<keyword evidence="1" id="KW-0001">2Fe-2S</keyword>
<evidence type="ECO:0000256" key="1">
    <source>
        <dbReference type="ARBA" id="ARBA00022714"/>
    </source>
</evidence>
<evidence type="ECO:0000256" key="3">
    <source>
        <dbReference type="ARBA" id="ARBA00023002"/>
    </source>
</evidence>
<evidence type="ECO:0000313" key="7">
    <source>
        <dbReference type="EMBL" id="ANN65531.1"/>
    </source>
</evidence>
<dbReference type="PROSITE" id="PS00570">
    <property type="entry name" value="RING_HYDROXYL_ALPHA"/>
    <property type="match status" value="1"/>
</dbReference>